<dbReference type="Pfam" id="PF05943">
    <property type="entry name" value="VipB"/>
    <property type="match status" value="1"/>
</dbReference>
<dbReference type="EMBL" id="QJPH01000509">
    <property type="protein sequence ID" value="PZN71755.1"/>
    <property type="molecule type" value="Genomic_DNA"/>
</dbReference>
<dbReference type="InterPro" id="IPR044031">
    <property type="entry name" value="TssC1_N"/>
</dbReference>
<reference evidence="3 4" key="1">
    <citation type="journal article" date="2018" name="Aquat. Microb. Ecol.">
        <title>Gammaproteobacterial methanotrophs dominate.</title>
        <authorList>
            <person name="Rissanen A.J."/>
            <person name="Saarenheimo J."/>
            <person name="Tiirola M."/>
            <person name="Peura S."/>
            <person name="Aalto S.L."/>
            <person name="Karvinen A."/>
            <person name="Nykanen H."/>
        </authorList>
    </citation>
    <scope>NUCLEOTIDE SEQUENCE [LARGE SCALE GENOMIC DNA]</scope>
    <source>
        <strain evidence="3">AMbin10</strain>
    </source>
</reference>
<gene>
    <name evidence="3" type="ORF">DM484_25740</name>
</gene>
<evidence type="ECO:0000313" key="4">
    <source>
        <dbReference type="Proteomes" id="UP000249396"/>
    </source>
</evidence>
<sequence>MAGRLQFQFDFTNTGNTKRREGSRKRILILGEYSGQYPDKPGLSSRKPNRVDVDELDAVLRLIAPQLPITLDDGSGETLIEFHELEDFHPDSLYKRLPVFKTLRDLRGRLENPSTYAAAAEELKRGHGVAPAPADGIEPQATQPNSDDANLLDQLLGNPVHPSGPIPIKQADTVQTLIRQLVEPHLPKGVDLSQQKQFLSAIDDAINQVMRKILHHPRFQALEAAWRGIDWLVGNIEDSEELQVFLLDLSKEEMAEDFSQSEGLGEKTALYRLLTESSLAVPGGEPWSLVVGLYSFGEDADSLSLLELLGAVSERCGGNFLAAASPKLLGCGSLVLSPDASDWPAPQADLADDWQRLRKSPAARSIGLALPRFMLRRPYGKNSNPVENFRFEEMPPRPAHETYLWGNPALICAEILARGWLEGDDEPGTLRDTGTLPFHIYDDGSGQAIKPCAEVYLNEKTANVILGAGIIPVLSVRNQDRAIVPRLMTIAETATEIV</sequence>
<evidence type="ECO:0000259" key="2">
    <source>
        <dbReference type="Pfam" id="PF05943"/>
    </source>
</evidence>
<evidence type="ECO:0000256" key="1">
    <source>
        <dbReference type="SAM" id="MobiDB-lite"/>
    </source>
</evidence>
<dbReference type="AlphaFoldDB" id="A0A2W4QHS3"/>
<dbReference type="PANTHER" id="PTHR35565:SF1">
    <property type="entry name" value="TYPE VI SECRETION SYSTEM CONTRACTILE SHEATH LARGE SUBUNIT"/>
    <property type="match status" value="1"/>
</dbReference>
<feature type="region of interest" description="Disordered" evidence="1">
    <location>
        <begin position="123"/>
        <end position="149"/>
    </location>
</feature>
<dbReference type="InterPro" id="IPR008312">
    <property type="entry name" value="T6SS_TssB1"/>
</dbReference>
<proteinExistence type="predicted"/>
<accession>A0A2W4QHS3</accession>
<comment type="caution">
    <text evidence="3">The sequence shown here is derived from an EMBL/GenBank/DDBJ whole genome shotgun (WGS) entry which is preliminary data.</text>
</comment>
<dbReference type="PANTHER" id="PTHR35565">
    <property type="entry name" value="CYTOPLASMIC PROTEIN-RELATED"/>
    <property type="match status" value="1"/>
</dbReference>
<feature type="domain" description="TssC1 N-terminal" evidence="2">
    <location>
        <begin position="198"/>
        <end position="483"/>
    </location>
</feature>
<dbReference type="Proteomes" id="UP000249396">
    <property type="component" value="Unassembled WGS sequence"/>
</dbReference>
<name>A0A2W4QHS3_9GAMM</name>
<dbReference type="Pfam" id="PF05591">
    <property type="entry name" value="T6SS_VipA"/>
    <property type="match status" value="1"/>
</dbReference>
<dbReference type="InterPro" id="IPR010269">
    <property type="entry name" value="T6SS_TssC-like"/>
</dbReference>
<organism evidence="3 4">
    <name type="scientific">Candidatus Methylumidiphilus alinenensis</name>
    <dbReference type="NCBI Taxonomy" id="2202197"/>
    <lineage>
        <taxon>Bacteria</taxon>
        <taxon>Pseudomonadati</taxon>
        <taxon>Pseudomonadota</taxon>
        <taxon>Gammaproteobacteria</taxon>
        <taxon>Methylococcales</taxon>
        <taxon>Candidatus Methylumidiphilus</taxon>
    </lineage>
</organism>
<evidence type="ECO:0000313" key="3">
    <source>
        <dbReference type="EMBL" id="PZN71755.1"/>
    </source>
</evidence>
<protein>
    <recommendedName>
        <fullName evidence="2">TssC1 N-terminal domain-containing protein</fullName>
    </recommendedName>
</protein>